<dbReference type="Proteomes" id="UP000800200">
    <property type="component" value="Unassembled WGS sequence"/>
</dbReference>
<name>A0A6A6E4A8_9PEZI</name>
<keyword evidence="2" id="KW-1185">Reference proteome</keyword>
<reference evidence="1" key="1">
    <citation type="journal article" date="2020" name="Stud. Mycol.">
        <title>101 Dothideomycetes genomes: a test case for predicting lifestyles and emergence of pathogens.</title>
        <authorList>
            <person name="Haridas S."/>
            <person name="Albert R."/>
            <person name="Binder M."/>
            <person name="Bloem J."/>
            <person name="Labutti K."/>
            <person name="Salamov A."/>
            <person name="Andreopoulos B."/>
            <person name="Baker S."/>
            <person name="Barry K."/>
            <person name="Bills G."/>
            <person name="Bluhm B."/>
            <person name="Cannon C."/>
            <person name="Castanera R."/>
            <person name="Culley D."/>
            <person name="Daum C."/>
            <person name="Ezra D."/>
            <person name="Gonzalez J."/>
            <person name="Henrissat B."/>
            <person name="Kuo A."/>
            <person name="Liang C."/>
            <person name="Lipzen A."/>
            <person name="Lutzoni F."/>
            <person name="Magnuson J."/>
            <person name="Mondo S."/>
            <person name="Nolan M."/>
            <person name="Ohm R."/>
            <person name="Pangilinan J."/>
            <person name="Park H.-J."/>
            <person name="Ramirez L."/>
            <person name="Alfaro M."/>
            <person name="Sun H."/>
            <person name="Tritt A."/>
            <person name="Yoshinaga Y."/>
            <person name="Zwiers L.-H."/>
            <person name="Turgeon B."/>
            <person name="Goodwin S."/>
            <person name="Spatafora J."/>
            <person name="Crous P."/>
            <person name="Grigoriev I."/>
        </authorList>
    </citation>
    <scope>NUCLEOTIDE SEQUENCE</scope>
    <source>
        <strain evidence="1">CBS 207.26</strain>
    </source>
</reference>
<dbReference type="EMBL" id="ML994629">
    <property type="protein sequence ID" value="KAF2186757.1"/>
    <property type="molecule type" value="Genomic_DNA"/>
</dbReference>
<gene>
    <name evidence="1" type="ORF">K469DRAFT_572736</name>
</gene>
<dbReference type="AlphaFoldDB" id="A0A6A6E4A8"/>
<protein>
    <submittedName>
        <fullName evidence="1">Uncharacterized protein</fullName>
    </submittedName>
</protein>
<dbReference type="OrthoDB" id="5376498at2759"/>
<proteinExistence type="predicted"/>
<sequence>MTSTPSSKTWTLRLKHRKTTILLHVDPLHTFTHIKTTLYNALQETHLTDPDDLSEIPLPSSPSSIIFGRPVDINDPKKGFVLGEWERNNELKGDGGKGKGKAKRKDEGVGEFGVVNVNNCPKGAGLRDGAVLAFRWDEKGRMEEDEDVEMGEREGDMWGVQIPSYEDAYGVENEGDVGGGREFEG</sequence>
<organism evidence="1 2">
    <name type="scientific">Zopfia rhizophila CBS 207.26</name>
    <dbReference type="NCBI Taxonomy" id="1314779"/>
    <lineage>
        <taxon>Eukaryota</taxon>
        <taxon>Fungi</taxon>
        <taxon>Dikarya</taxon>
        <taxon>Ascomycota</taxon>
        <taxon>Pezizomycotina</taxon>
        <taxon>Dothideomycetes</taxon>
        <taxon>Dothideomycetes incertae sedis</taxon>
        <taxon>Zopfiaceae</taxon>
        <taxon>Zopfia</taxon>
    </lineage>
</organism>
<evidence type="ECO:0000313" key="2">
    <source>
        <dbReference type="Proteomes" id="UP000800200"/>
    </source>
</evidence>
<accession>A0A6A6E4A8</accession>
<evidence type="ECO:0000313" key="1">
    <source>
        <dbReference type="EMBL" id="KAF2186757.1"/>
    </source>
</evidence>